<feature type="compositionally biased region" description="Pro residues" evidence="3">
    <location>
        <begin position="1"/>
        <end position="11"/>
    </location>
</feature>
<reference evidence="6" key="1">
    <citation type="journal article" date="2019" name="Int. J. Syst. Evol. Microbiol.">
        <title>The Global Catalogue of Microorganisms (GCM) 10K type strain sequencing project: providing services to taxonomists for standard genome sequencing and annotation.</title>
        <authorList>
            <consortium name="The Broad Institute Genomics Platform"/>
            <consortium name="The Broad Institute Genome Sequencing Center for Infectious Disease"/>
            <person name="Wu L."/>
            <person name="Ma J."/>
        </authorList>
    </citation>
    <scope>NUCLEOTIDE SEQUENCE [LARGE SCALE GENOMIC DNA]</scope>
    <source>
        <strain evidence="6">JCM 4586</strain>
    </source>
</reference>
<dbReference type="EMBL" id="BMUT01000028">
    <property type="protein sequence ID" value="GGY12041.1"/>
    <property type="molecule type" value="Genomic_DNA"/>
</dbReference>
<evidence type="ECO:0000256" key="3">
    <source>
        <dbReference type="SAM" id="MobiDB-lite"/>
    </source>
</evidence>
<dbReference type="Proteomes" id="UP000659223">
    <property type="component" value="Unassembled WGS sequence"/>
</dbReference>
<gene>
    <name evidence="5" type="ORF">GCM10010324_68440</name>
</gene>
<dbReference type="Pfam" id="PF00440">
    <property type="entry name" value="TetR_N"/>
    <property type="match status" value="1"/>
</dbReference>
<dbReference type="PRINTS" id="PR00455">
    <property type="entry name" value="HTHTETR"/>
</dbReference>
<accession>A0ABQ2ZDW6</accession>
<feature type="DNA-binding region" description="H-T-H motif" evidence="2">
    <location>
        <begin position="65"/>
        <end position="84"/>
    </location>
</feature>
<evidence type="ECO:0000313" key="5">
    <source>
        <dbReference type="EMBL" id="GGY12041.1"/>
    </source>
</evidence>
<protein>
    <submittedName>
        <fullName evidence="5">TetR family transcriptional regulator</fullName>
    </submittedName>
</protein>
<dbReference type="PANTHER" id="PTHR30055:SF209">
    <property type="entry name" value="POSSIBLE TRANSCRIPTIONAL REGULATORY PROTEIN (PROBABLY TETR-FAMILY)"/>
    <property type="match status" value="1"/>
</dbReference>
<organism evidence="5 6">
    <name type="scientific">Streptomyces hiroshimensis</name>
    <dbReference type="NCBI Taxonomy" id="66424"/>
    <lineage>
        <taxon>Bacteria</taxon>
        <taxon>Bacillati</taxon>
        <taxon>Actinomycetota</taxon>
        <taxon>Actinomycetes</taxon>
        <taxon>Kitasatosporales</taxon>
        <taxon>Streptomycetaceae</taxon>
        <taxon>Streptomyces</taxon>
    </lineage>
</organism>
<dbReference type="InterPro" id="IPR009057">
    <property type="entry name" value="Homeodomain-like_sf"/>
</dbReference>
<dbReference type="PANTHER" id="PTHR30055">
    <property type="entry name" value="HTH-TYPE TRANSCRIPTIONAL REGULATOR RUTR"/>
    <property type="match status" value="1"/>
</dbReference>
<evidence type="ECO:0000256" key="2">
    <source>
        <dbReference type="PROSITE-ProRule" id="PRU00335"/>
    </source>
</evidence>
<feature type="domain" description="HTH tetR-type" evidence="4">
    <location>
        <begin position="42"/>
        <end position="102"/>
    </location>
</feature>
<dbReference type="InterPro" id="IPR050109">
    <property type="entry name" value="HTH-type_TetR-like_transc_reg"/>
</dbReference>
<evidence type="ECO:0000259" key="4">
    <source>
        <dbReference type="PROSITE" id="PS50977"/>
    </source>
</evidence>
<sequence>MTGSAPPPPQSGTPAPSGTPDGRRELTLLPVGEPPQLRADAARNRTRLLEAASRLLTECGAADLTMEAVATVAGVGKGTVFRRFGDRTGLLLALLDHREQQLQAAFLSGPPPLGPGAPAAQRLHAFGPALIRHERDHHDLILATRADPLRNYSVPGHRLRISHVAVLLRQAEVQGDAELLAYTLLGSLDAALVRHLTAERGMPLDRLDAAWHDLVTRLGAKR</sequence>
<evidence type="ECO:0000256" key="1">
    <source>
        <dbReference type="ARBA" id="ARBA00023125"/>
    </source>
</evidence>
<comment type="caution">
    <text evidence="5">The sequence shown here is derived from an EMBL/GenBank/DDBJ whole genome shotgun (WGS) entry which is preliminary data.</text>
</comment>
<dbReference type="RefSeq" id="WP_190025667.1">
    <property type="nucleotide sequence ID" value="NZ_BMUT01000028.1"/>
</dbReference>
<dbReference type="Gene3D" id="1.10.357.10">
    <property type="entry name" value="Tetracycline Repressor, domain 2"/>
    <property type="match status" value="1"/>
</dbReference>
<dbReference type="PROSITE" id="PS50977">
    <property type="entry name" value="HTH_TETR_2"/>
    <property type="match status" value="1"/>
</dbReference>
<name>A0ABQ2ZDW6_9ACTN</name>
<keyword evidence="1 2" id="KW-0238">DNA-binding</keyword>
<keyword evidence="6" id="KW-1185">Reference proteome</keyword>
<dbReference type="SUPFAM" id="SSF46689">
    <property type="entry name" value="Homeodomain-like"/>
    <property type="match status" value="1"/>
</dbReference>
<feature type="region of interest" description="Disordered" evidence="3">
    <location>
        <begin position="1"/>
        <end position="28"/>
    </location>
</feature>
<evidence type="ECO:0000313" key="6">
    <source>
        <dbReference type="Proteomes" id="UP000659223"/>
    </source>
</evidence>
<dbReference type="InterPro" id="IPR001647">
    <property type="entry name" value="HTH_TetR"/>
</dbReference>
<proteinExistence type="predicted"/>